<feature type="transmembrane region" description="Helical" evidence="2">
    <location>
        <begin position="34"/>
        <end position="58"/>
    </location>
</feature>
<organism evidence="3 4">
    <name type="scientific">Mycolicibacterium senegalense</name>
    <dbReference type="NCBI Taxonomy" id="1796"/>
    <lineage>
        <taxon>Bacteria</taxon>
        <taxon>Bacillati</taxon>
        <taxon>Actinomycetota</taxon>
        <taxon>Actinomycetes</taxon>
        <taxon>Mycobacteriales</taxon>
        <taxon>Mycobacteriaceae</taxon>
        <taxon>Mycolicibacterium</taxon>
    </lineage>
</organism>
<dbReference type="Proteomes" id="UP000254945">
    <property type="component" value="Unassembled WGS sequence"/>
</dbReference>
<feature type="compositionally biased region" description="Basic and acidic residues" evidence="1">
    <location>
        <begin position="179"/>
        <end position="200"/>
    </location>
</feature>
<dbReference type="EMBL" id="UGQQ01000002">
    <property type="protein sequence ID" value="SUA28038.1"/>
    <property type="molecule type" value="Genomic_DNA"/>
</dbReference>
<feature type="compositionally biased region" description="Gly residues" evidence="1">
    <location>
        <begin position="235"/>
        <end position="244"/>
    </location>
</feature>
<evidence type="ECO:0000256" key="1">
    <source>
        <dbReference type="SAM" id="MobiDB-lite"/>
    </source>
</evidence>
<evidence type="ECO:0008006" key="5">
    <source>
        <dbReference type="Google" id="ProtNLM"/>
    </source>
</evidence>
<sequence>MSSGRGIPAFRLVLNRIGAYFSQGPSRKVLRRRLIVFSILPAVLLVAIAVKLITMVGYGSSARSDYLAYDSYGLADDVRTLKSLNVIDSYKPYFAEGDRYVLEGKLAEAESEFKKSLSLVSQARSCPVRINLEVVLETLGDLKNADKHRDEAKSLWTEALKVTQEAPGGCFDTTTEPDEERRTHLNETEQRLEDKLKDPESPDGGQGGGGGGGGGQGGGDQGQGQGDQGQNNQGQGQGGEGQNGQGQNSQGQGQGDQGQNGQGDQGQNGQGPGQQGPGQQGQGEQGPGQQGQNGENGQGTGEAKADPTPDTVGADRIAIESDGVATHQLNPGQGDPGEVIKRVLEDTNASGSDRE</sequence>
<feature type="compositionally biased region" description="Gly residues" evidence="1">
    <location>
        <begin position="252"/>
        <end position="300"/>
    </location>
</feature>
<dbReference type="RefSeq" id="WP_036389359.1">
    <property type="nucleotide sequence ID" value="NZ_CP081000.1"/>
</dbReference>
<evidence type="ECO:0000313" key="3">
    <source>
        <dbReference type="EMBL" id="SUA28038.1"/>
    </source>
</evidence>
<accession>A0A378W6Z7</accession>
<evidence type="ECO:0000256" key="2">
    <source>
        <dbReference type="SAM" id="Phobius"/>
    </source>
</evidence>
<keyword evidence="2" id="KW-1133">Transmembrane helix</keyword>
<protein>
    <recommendedName>
        <fullName evidence="5">Tetratricopeptide repeat protein</fullName>
    </recommendedName>
</protein>
<feature type="region of interest" description="Disordered" evidence="1">
    <location>
        <begin position="166"/>
        <end position="339"/>
    </location>
</feature>
<name>A0A378W6Z7_9MYCO</name>
<dbReference type="STRING" id="1796.ABW05_12085"/>
<feature type="compositionally biased region" description="Gly residues" evidence="1">
    <location>
        <begin position="204"/>
        <end position="227"/>
    </location>
</feature>
<keyword evidence="2" id="KW-0812">Transmembrane</keyword>
<gene>
    <name evidence="3" type="ORF">NCTC4524_04015</name>
</gene>
<dbReference type="AlphaFoldDB" id="A0A378W6Z7"/>
<proteinExistence type="predicted"/>
<evidence type="ECO:0000313" key="4">
    <source>
        <dbReference type="Proteomes" id="UP000254945"/>
    </source>
</evidence>
<keyword evidence="2" id="KW-0472">Membrane</keyword>
<reference evidence="3 4" key="1">
    <citation type="submission" date="2018-06" db="EMBL/GenBank/DDBJ databases">
        <authorList>
            <consortium name="Pathogen Informatics"/>
            <person name="Doyle S."/>
        </authorList>
    </citation>
    <scope>NUCLEOTIDE SEQUENCE [LARGE SCALE GENOMIC DNA]</scope>
    <source>
        <strain evidence="3 4">NCTC4524</strain>
    </source>
</reference>